<evidence type="ECO:0000256" key="2">
    <source>
        <dbReference type="ARBA" id="ARBA00022475"/>
    </source>
</evidence>
<evidence type="ECO:0000313" key="11">
    <source>
        <dbReference type="EMBL" id="CAG6642666.1"/>
    </source>
</evidence>
<evidence type="ECO:0000256" key="7">
    <source>
        <dbReference type="ARBA" id="ARBA00023136"/>
    </source>
</evidence>
<keyword evidence="5" id="KW-0552">Olfaction</keyword>
<dbReference type="AlphaFoldDB" id="A0A8D8R292"/>
<evidence type="ECO:0000256" key="9">
    <source>
        <dbReference type="ARBA" id="ARBA00023224"/>
    </source>
</evidence>
<dbReference type="GO" id="GO:0005886">
    <property type="term" value="C:plasma membrane"/>
    <property type="evidence" value="ECO:0007669"/>
    <property type="project" value="UniProtKB-SubCell"/>
</dbReference>
<keyword evidence="9" id="KW-0807">Transducer</keyword>
<keyword evidence="3" id="KW-0716">Sensory transduction</keyword>
<dbReference type="InterPro" id="IPR004117">
    <property type="entry name" value="7tm6_olfct_rcpt"/>
</dbReference>
<evidence type="ECO:0000256" key="3">
    <source>
        <dbReference type="ARBA" id="ARBA00022606"/>
    </source>
</evidence>
<dbReference type="EMBL" id="HBUF01309177">
    <property type="protein sequence ID" value="CAG6692810.1"/>
    <property type="molecule type" value="Transcribed_RNA"/>
</dbReference>
<keyword evidence="7 10" id="KW-0472">Membrane</keyword>
<evidence type="ECO:0000256" key="5">
    <source>
        <dbReference type="ARBA" id="ARBA00022725"/>
    </source>
</evidence>
<dbReference type="GO" id="GO:0004984">
    <property type="term" value="F:olfactory receptor activity"/>
    <property type="evidence" value="ECO:0007669"/>
    <property type="project" value="InterPro"/>
</dbReference>
<evidence type="ECO:0000256" key="1">
    <source>
        <dbReference type="ARBA" id="ARBA00004651"/>
    </source>
</evidence>
<sequence>MIVVYMFANSVFISLCLYQLVASSVQLSLLRYMKFFAFSFGIMLEFFLFCNSCELADECSGMVLNAIKYSSWENCTNESRRTLCTMLRRVQKSNHPRFHQGAIVLSRFTFFKVVKVAYSFVSFIQTFKN</sequence>
<organism evidence="11">
    <name type="scientific">Cacopsylla melanoneura</name>
    <dbReference type="NCBI Taxonomy" id="428564"/>
    <lineage>
        <taxon>Eukaryota</taxon>
        <taxon>Metazoa</taxon>
        <taxon>Ecdysozoa</taxon>
        <taxon>Arthropoda</taxon>
        <taxon>Hexapoda</taxon>
        <taxon>Insecta</taxon>
        <taxon>Pterygota</taxon>
        <taxon>Neoptera</taxon>
        <taxon>Paraneoptera</taxon>
        <taxon>Hemiptera</taxon>
        <taxon>Sternorrhyncha</taxon>
        <taxon>Psylloidea</taxon>
        <taxon>Psyllidae</taxon>
        <taxon>Psyllinae</taxon>
        <taxon>Cacopsylla</taxon>
    </lineage>
</organism>
<evidence type="ECO:0000256" key="10">
    <source>
        <dbReference type="SAM" id="Phobius"/>
    </source>
</evidence>
<evidence type="ECO:0000256" key="8">
    <source>
        <dbReference type="ARBA" id="ARBA00023170"/>
    </source>
</evidence>
<dbReference type="PANTHER" id="PTHR21137">
    <property type="entry name" value="ODORANT RECEPTOR"/>
    <property type="match status" value="1"/>
</dbReference>
<dbReference type="EMBL" id="HBUF01123621">
    <property type="protein sequence ID" value="CAG6642666.1"/>
    <property type="molecule type" value="Transcribed_RNA"/>
</dbReference>
<dbReference type="GO" id="GO:0005549">
    <property type="term" value="F:odorant binding"/>
    <property type="evidence" value="ECO:0007669"/>
    <property type="project" value="InterPro"/>
</dbReference>
<dbReference type="PANTHER" id="PTHR21137:SF35">
    <property type="entry name" value="ODORANT RECEPTOR 19A-RELATED"/>
    <property type="match status" value="1"/>
</dbReference>
<feature type="transmembrane region" description="Helical" evidence="10">
    <location>
        <begin position="6"/>
        <end position="25"/>
    </location>
</feature>
<dbReference type="GO" id="GO:0007165">
    <property type="term" value="P:signal transduction"/>
    <property type="evidence" value="ECO:0007669"/>
    <property type="project" value="UniProtKB-KW"/>
</dbReference>
<evidence type="ECO:0000256" key="4">
    <source>
        <dbReference type="ARBA" id="ARBA00022692"/>
    </source>
</evidence>
<dbReference type="EMBL" id="HBUF01451176">
    <property type="protein sequence ID" value="CAG6743626.1"/>
    <property type="molecule type" value="Transcribed_RNA"/>
</dbReference>
<proteinExistence type="predicted"/>
<evidence type="ECO:0000256" key="6">
    <source>
        <dbReference type="ARBA" id="ARBA00022989"/>
    </source>
</evidence>
<comment type="subcellular location">
    <subcellularLocation>
        <location evidence="1">Cell membrane</location>
        <topology evidence="1">Multi-pass membrane protein</topology>
    </subcellularLocation>
</comment>
<keyword evidence="6 10" id="KW-1133">Transmembrane helix</keyword>
<protein>
    <submittedName>
        <fullName evidence="11">Uncharacterized protein</fullName>
    </submittedName>
</protein>
<keyword evidence="8" id="KW-0675">Receptor</keyword>
<dbReference type="Pfam" id="PF02949">
    <property type="entry name" value="7tm_6"/>
    <property type="match status" value="1"/>
</dbReference>
<keyword evidence="2" id="KW-1003">Cell membrane</keyword>
<keyword evidence="4 10" id="KW-0812">Transmembrane</keyword>
<name>A0A8D8R292_9HEMI</name>
<accession>A0A8D8R292</accession>
<reference evidence="11" key="1">
    <citation type="submission" date="2021-05" db="EMBL/GenBank/DDBJ databases">
        <authorList>
            <person name="Alioto T."/>
            <person name="Alioto T."/>
            <person name="Gomez Garrido J."/>
        </authorList>
    </citation>
    <scope>NUCLEOTIDE SEQUENCE</scope>
</reference>